<evidence type="ECO:0000313" key="2">
    <source>
        <dbReference type="Proteomes" id="UP000786693"/>
    </source>
</evidence>
<comment type="caution">
    <text evidence="1">The sequence shown here is derived from an EMBL/GenBank/DDBJ whole genome shotgun (WGS) entry which is preliminary data.</text>
</comment>
<keyword evidence="2" id="KW-1185">Reference proteome</keyword>
<dbReference type="Proteomes" id="UP000786693">
    <property type="component" value="Unassembled WGS sequence"/>
</dbReference>
<sequence>MCKMCDGTGYVDEVDGHPARMTRIAPCPMKCRASLWPAREPRWSENPWVPIEHPWILDRFIPKGGWVDPNRRRGDRPQRDAV</sequence>
<protein>
    <submittedName>
        <fullName evidence="1">Uncharacterized protein</fullName>
    </submittedName>
</protein>
<gene>
    <name evidence="1" type="ORF">JANAI62_34200</name>
</gene>
<name>A0ABQ4NQZ0_9RHOB</name>
<reference evidence="1 2" key="1">
    <citation type="submission" date="2021-05" db="EMBL/GenBank/DDBJ databases">
        <title>Bacteria Genome sequencing.</title>
        <authorList>
            <person name="Takabe Y."/>
            <person name="Nakajima Y."/>
            <person name="Suzuki S."/>
            <person name="Shiozaki T."/>
        </authorList>
    </citation>
    <scope>NUCLEOTIDE SEQUENCE [LARGE SCALE GENOMIC DNA]</scope>
    <source>
        <strain evidence="1 2">AI_62</strain>
    </source>
</reference>
<dbReference type="RefSeq" id="WP_220750286.1">
    <property type="nucleotide sequence ID" value="NZ_BPFH01000007.1"/>
</dbReference>
<evidence type="ECO:0000313" key="1">
    <source>
        <dbReference type="EMBL" id="GIT96797.1"/>
    </source>
</evidence>
<organism evidence="1 2">
    <name type="scientific">Jannaschia pagri</name>
    <dbReference type="NCBI Taxonomy" id="2829797"/>
    <lineage>
        <taxon>Bacteria</taxon>
        <taxon>Pseudomonadati</taxon>
        <taxon>Pseudomonadota</taxon>
        <taxon>Alphaproteobacteria</taxon>
        <taxon>Rhodobacterales</taxon>
        <taxon>Roseobacteraceae</taxon>
        <taxon>Jannaschia</taxon>
    </lineage>
</organism>
<proteinExistence type="predicted"/>
<accession>A0ABQ4NQZ0</accession>
<dbReference type="EMBL" id="BPFH01000007">
    <property type="protein sequence ID" value="GIT96797.1"/>
    <property type="molecule type" value="Genomic_DNA"/>
</dbReference>